<evidence type="ECO:0000256" key="7">
    <source>
        <dbReference type="RuleBase" id="RU362048"/>
    </source>
</evidence>
<dbReference type="RefSeq" id="WP_045846629.1">
    <property type="nucleotide sequence ID" value="NZ_LNQU01000144.1"/>
</dbReference>
<evidence type="ECO:0000313" key="8">
    <source>
        <dbReference type="EMBL" id="PXX49463.1"/>
    </source>
</evidence>
<protein>
    <recommendedName>
        <fullName evidence="7">UPF0056 membrane protein</fullName>
    </recommendedName>
</protein>
<evidence type="ECO:0000256" key="6">
    <source>
        <dbReference type="ARBA" id="ARBA00023136"/>
    </source>
</evidence>
<keyword evidence="5 7" id="KW-1133">Transmembrane helix</keyword>
<comment type="subcellular location">
    <subcellularLocation>
        <location evidence="1 7">Cell membrane</location>
        <topology evidence="1 7">Multi-pass membrane protein</topology>
    </subcellularLocation>
</comment>
<keyword evidence="9" id="KW-1185">Reference proteome</keyword>
<accession>A0A0F3KES2</accession>
<evidence type="ECO:0000256" key="5">
    <source>
        <dbReference type="ARBA" id="ARBA00022989"/>
    </source>
</evidence>
<proteinExistence type="inferred from homology"/>
<evidence type="ECO:0000256" key="2">
    <source>
        <dbReference type="ARBA" id="ARBA00009784"/>
    </source>
</evidence>
<evidence type="ECO:0000313" key="9">
    <source>
        <dbReference type="Proteomes" id="UP000248395"/>
    </source>
</evidence>
<dbReference type="InterPro" id="IPR002771">
    <property type="entry name" value="Multi_antbiot-R_MarC"/>
</dbReference>
<evidence type="ECO:0000256" key="1">
    <source>
        <dbReference type="ARBA" id="ARBA00004651"/>
    </source>
</evidence>
<feature type="transmembrane region" description="Helical" evidence="7">
    <location>
        <begin position="71"/>
        <end position="90"/>
    </location>
</feature>
<feature type="transmembrane region" description="Helical" evidence="7">
    <location>
        <begin position="178"/>
        <end position="197"/>
    </location>
</feature>
<dbReference type="AlphaFoldDB" id="A0A0F3KES2"/>
<sequence>MQTSFISATVLLILITDPLGNIPLFISALKQVKPERRKKVVYRECLIAFLVLLTFMFFGRNFLDVMHLTDQSMQVAGGVILFLIALKMIFPSEGGSVFGSDKMHGEPFIVPIAIPLIAGPSAMATVLLMSTREPARMLEWIGALTICMLVTTVVFLFSGRLQKLLGEQAITALERLMGLVLTAISIEMLLGGVASYIRQFH</sequence>
<feature type="transmembrane region" description="Helical" evidence="7">
    <location>
        <begin position="6"/>
        <end position="29"/>
    </location>
</feature>
<feature type="transmembrane region" description="Helical" evidence="7">
    <location>
        <begin position="41"/>
        <end position="59"/>
    </location>
</feature>
<dbReference type="OrthoDB" id="21094at2"/>
<comment type="caution">
    <text evidence="8">The sequence shown here is derived from an EMBL/GenBank/DDBJ whole genome shotgun (WGS) entry which is preliminary data.</text>
</comment>
<organism evidence="8 9">
    <name type="scientific">Aquitalea magnusonii</name>
    <dbReference type="NCBI Taxonomy" id="332411"/>
    <lineage>
        <taxon>Bacteria</taxon>
        <taxon>Pseudomonadati</taxon>
        <taxon>Pseudomonadota</taxon>
        <taxon>Betaproteobacteria</taxon>
        <taxon>Neisseriales</taxon>
        <taxon>Chromobacteriaceae</taxon>
        <taxon>Aquitalea</taxon>
    </lineage>
</organism>
<dbReference type="PANTHER" id="PTHR33508:SF10">
    <property type="entry name" value="UPF0056 INNER MEMBRANE PROTEIN YHGN"/>
    <property type="match status" value="1"/>
</dbReference>
<dbReference type="EMBL" id="QJKC01000004">
    <property type="protein sequence ID" value="PXX49463.1"/>
    <property type="molecule type" value="Genomic_DNA"/>
</dbReference>
<feature type="transmembrane region" description="Helical" evidence="7">
    <location>
        <begin position="137"/>
        <end position="157"/>
    </location>
</feature>
<reference evidence="8 9" key="1">
    <citation type="submission" date="2018-05" db="EMBL/GenBank/DDBJ databases">
        <title>Genomic Encyclopedia of Type Strains, Phase IV (KMG-IV): sequencing the most valuable type-strain genomes for metagenomic binning, comparative biology and taxonomic classification.</title>
        <authorList>
            <person name="Goeker M."/>
        </authorList>
    </citation>
    <scope>NUCLEOTIDE SEQUENCE [LARGE SCALE GENOMIC DNA]</scope>
    <source>
        <strain evidence="8 9">DSM 25134</strain>
    </source>
</reference>
<keyword evidence="6 7" id="KW-0472">Membrane</keyword>
<dbReference type="Pfam" id="PF01914">
    <property type="entry name" value="MarC"/>
    <property type="match status" value="1"/>
</dbReference>
<evidence type="ECO:0000256" key="4">
    <source>
        <dbReference type="ARBA" id="ARBA00022692"/>
    </source>
</evidence>
<gene>
    <name evidence="8" type="ORF">DFR38_104103</name>
</gene>
<comment type="similarity">
    <text evidence="2 7">Belongs to the UPF0056 (MarC) family.</text>
</comment>
<keyword evidence="4 7" id="KW-0812">Transmembrane</keyword>
<dbReference type="GO" id="GO:0005886">
    <property type="term" value="C:plasma membrane"/>
    <property type="evidence" value="ECO:0007669"/>
    <property type="project" value="UniProtKB-SubCell"/>
</dbReference>
<keyword evidence="3" id="KW-1003">Cell membrane</keyword>
<evidence type="ECO:0000256" key="3">
    <source>
        <dbReference type="ARBA" id="ARBA00022475"/>
    </source>
</evidence>
<dbReference type="Proteomes" id="UP000248395">
    <property type="component" value="Unassembled WGS sequence"/>
</dbReference>
<name>A0A0F3KES2_9NEIS</name>
<dbReference type="PANTHER" id="PTHR33508">
    <property type="entry name" value="UPF0056 MEMBRANE PROTEIN YHCE"/>
    <property type="match status" value="1"/>
</dbReference>
<dbReference type="NCBIfam" id="TIGR00427">
    <property type="entry name" value="NAAT family transporter"/>
    <property type="match status" value="1"/>
</dbReference>
<feature type="transmembrane region" description="Helical" evidence="7">
    <location>
        <begin position="110"/>
        <end position="131"/>
    </location>
</feature>